<feature type="region of interest" description="Disordered" evidence="3">
    <location>
        <begin position="1"/>
        <end position="90"/>
    </location>
</feature>
<dbReference type="Pfam" id="PF00013">
    <property type="entry name" value="KH_1"/>
    <property type="match status" value="3"/>
</dbReference>
<accession>A0A9W6T369</accession>
<evidence type="ECO:0000313" key="6">
    <source>
        <dbReference type="Proteomes" id="UP001165120"/>
    </source>
</evidence>
<evidence type="ECO:0000259" key="4">
    <source>
        <dbReference type="SMART" id="SM00322"/>
    </source>
</evidence>
<feature type="domain" description="K Homology" evidence="4">
    <location>
        <begin position="181"/>
        <end position="252"/>
    </location>
</feature>
<dbReference type="InterPro" id="IPR036612">
    <property type="entry name" value="KH_dom_type_1_sf"/>
</dbReference>
<name>A0A9W6T369_CANBO</name>
<feature type="compositionally biased region" description="Basic and acidic residues" evidence="3">
    <location>
        <begin position="1"/>
        <end position="19"/>
    </location>
</feature>
<organism evidence="5 6">
    <name type="scientific">Candida boidinii</name>
    <name type="common">Yeast</name>
    <dbReference type="NCBI Taxonomy" id="5477"/>
    <lineage>
        <taxon>Eukaryota</taxon>
        <taxon>Fungi</taxon>
        <taxon>Dikarya</taxon>
        <taxon>Ascomycota</taxon>
        <taxon>Saccharomycotina</taxon>
        <taxon>Pichiomycetes</taxon>
        <taxon>Pichiales</taxon>
        <taxon>Pichiaceae</taxon>
        <taxon>Ogataea</taxon>
        <taxon>Ogataea/Candida clade</taxon>
    </lineage>
</organism>
<keyword evidence="2" id="KW-0694">RNA-binding</keyword>
<gene>
    <name evidence="5" type="ORF">Cboi02_000384100</name>
</gene>
<proteinExistence type="predicted"/>
<feature type="domain" description="K Homology" evidence="4">
    <location>
        <begin position="98"/>
        <end position="168"/>
    </location>
</feature>
<feature type="compositionally biased region" description="Basic and acidic residues" evidence="3">
    <location>
        <begin position="53"/>
        <end position="64"/>
    </location>
</feature>
<dbReference type="SUPFAM" id="SSF54791">
    <property type="entry name" value="Eukaryotic type KH-domain (KH-domain type I)"/>
    <property type="match status" value="3"/>
</dbReference>
<dbReference type="Gene3D" id="3.30.310.210">
    <property type="match status" value="1"/>
</dbReference>
<evidence type="ECO:0000256" key="2">
    <source>
        <dbReference type="PROSITE-ProRule" id="PRU00117"/>
    </source>
</evidence>
<protein>
    <submittedName>
        <fullName evidence="5">Unnamed protein product</fullName>
    </submittedName>
</protein>
<dbReference type="AlphaFoldDB" id="A0A9W6T369"/>
<dbReference type="InterPro" id="IPR004088">
    <property type="entry name" value="KH_dom_type_1"/>
</dbReference>
<dbReference type="InterPro" id="IPR004087">
    <property type="entry name" value="KH_dom"/>
</dbReference>
<dbReference type="Proteomes" id="UP001165120">
    <property type="component" value="Unassembled WGS sequence"/>
</dbReference>
<keyword evidence="1" id="KW-0677">Repeat</keyword>
<keyword evidence="6" id="KW-1185">Reference proteome</keyword>
<feature type="domain" description="K Homology" evidence="4">
    <location>
        <begin position="387"/>
        <end position="457"/>
    </location>
</feature>
<dbReference type="Gene3D" id="3.30.1370.10">
    <property type="entry name" value="K Homology domain, type 1"/>
    <property type="match status" value="1"/>
</dbReference>
<evidence type="ECO:0000313" key="5">
    <source>
        <dbReference type="EMBL" id="GME72974.1"/>
    </source>
</evidence>
<feature type="compositionally biased region" description="Acidic residues" evidence="3">
    <location>
        <begin position="22"/>
        <end position="34"/>
    </location>
</feature>
<dbReference type="PANTHER" id="PTHR10288">
    <property type="entry name" value="KH DOMAIN CONTAINING RNA BINDING PROTEIN"/>
    <property type="match status" value="1"/>
</dbReference>
<dbReference type="PROSITE" id="PS50084">
    <property type="entry name" value="KH_TYPE_1"/>
    <property type="match status" value="3"/>
</dbReference>
<comment type="caution">
    <text evidence="5">The sequence shown here is derived from an EMBL/GenBank/DDBJ whole genome shotgun (WGS) entry which is preliminary data.</text>
</comment>
<dbReference type="EMBL" id="BSXN01001415">
    <property type="protein sequence ID" value="GME72974.1"/>
    <property type="molecule type" value="Genomic_DNA"/>
</dbReference>
<dbReference type="SMART" id="SM00322">
    <property type="entry name" value="KH"/>
    <property type="match status" value="3"/>
</dbReference>
<dbReference type="GO" id="GO:0003723">
    <property type="term" value="F:RNA binding"/>
    <property type="evidence" value="ECO:0007669"/>
    <property type="project" value="UniProtKB-UniRule"/>
</dbReference>
<dbReference type="CDD" id="cd00105">
    <property type="entry name" value="KH-I"/>
    <property type="match status" value="1"/>
</dbReference>
<evidence type="ECO:0000256" key="1">
    <source>
        <dbReference type="ARBA" id="ARBA00022737"/>
    </source>
</evidence>
<reference evidence="5" key="1">
    <citation type="submission" date="2023-04" db="EMBL/GenBank/DDBJ databases">
        <title>Candida boidinii NBRC 10035.</title>
        <authorList>
            <person name="Ichikawa N."/>
            <person name="Sato H."/>
            <person name="Tonouchi N."/>
        </authorList>
    </citation>
    <scope>NUCLEOTIDE SEQUENCE</scope>
    <source>
        <strain evidence="5">NBRC 10035</strain>
    </source>
</reference>
<dbReference type="CDD" id="cd22438">
    <property type="entry name" value="KH-I_PCBP_rpt1"/>
    <property type="match status" value="1"/>
</dbReference>
<sequence length="472" mass="51423">MMKRKIEETEDKDPKRVALDSEALEALEQQDIEDDKNKTAAAVKDGDSVMANDDTKDTEEKTGDAEDSSAVVSTDSTKKESHSVPISSHKVAHNDDPTYVHFRMLCDVKEAAAIVGKGGETISKIKELANARINVSENLKGVPERIVSVRGPSENVAKAFGLIVRMILEEPFDQPSSLESKQMQLKLLFPHPIMGYIIGKKGVRFREIEENSAASLKANDRILPSSTDRVLHINGVADAIHIATYYVAQTVIEHKQYMTKSVYYNPANFQANNGTPLSMLGNGSNPAAANMFGNQQMMGMMGNPMMGMGGYPMGGNQNNNGQNNNNRNRSNNMHIQVGKNQQPNMMNQFMGGYNGFPQMGGPNGGASNVSTGVPSNMNVNGGSNGADKINQDIYVPQSHIGLIIGKGGKNLKDIRHNTGCYVKVNDEVPGSTERKLTLIGNAFGIQQAIVLINNKIEAEKQRQQNKDKSDDK</sequence>
<evidence type="ECO:0000256" key="3">
    <source>
        <dbReference type="SAM" id="MobiDB-lite"/>
    </source>
</evidence>